<evidence type="ECO:0000256" key="1">
    <source>
        <dbReference type="ARBA" id="ARBA00022676"/>
    </source>
</evidence>
<dbReference type="OrthoDB" id="9794601at2"/>
<keyword evidence="2 3" id="KW-0808">Transferase</keyword>
<evidence type="ECO:0000313" key="3">
    <source>
        <dbReference type="EMBL" id="TDP09453.1"/>
    </source>
</evidence>
<proteinExistence type="predicted"/>
<dbReference type="PANTHER" id="PTHR11927:SF9">
    <property type="entry name" value="L-FUCOSYLTRANSFERASE"/>
    <property type="match status" value="1"/>
</dbReference>
<keyword evidence="4" id="KW-1185">Reference proteome</keyword>
<dbReference type="GO" id="GO:0008107">
    <property type="term" value="F:galactoside 2-alpha-L-fucosyltransferase activity"/>
    <property type="evidence" value="ECO:0007669"/>
    <property type="project" value="InterPro"/>
</dbReference>
<comment type="caution">
    <text evidence="3">The sequence shown here is derived from an EMBL/GenBank/DDBJ whole genome shotgun (WGS) entry which is preliminary data.</text>
</comment>
<name>A0A4R6N2S6_9BURK</name>
<dbReference type="Pfam" id="PF01531">
    <property type="entry name" value="Glyco_transf_11"/>
    <property type="match status" value="1"/>
</dbReference>
<dbReference type="PANTHER" id="PTHR11927">
    <property type="entry name" value="GALACTOSIDE 2-L-FUCOSYLTRANSFERASE"/>
    <property type="match status" value="1"/>
</dbReference>
<dbReference type="InterPro" id="IPR002516">
    <property type="entry name" value="Glyco_trans_11"/>
</dbReference>
<gene>
    <name evidence="3" type="ORF">DFR39_1044</name>
</gene>
<keyword evidence="1" id="KW-0328">Glycosyltransferase</keyword>
<dbReference type="GO" id="GO:0016020">
    <property type="term" value="C:membrane"/>
    <property type="evidence" value="ECO:0007669"/>
    <property type="project" value="InterPro"/>
</dbReference>
<dbReference type="Proteomes" id="UP000295357">
    <property type="component" value="Unassembled WGS sequence"/>
</dbReference>
<dbReference type="GO" id="GO:0005975">
    <property type="term" value="P:carbohydrate metabolic process"/>
    <property type="evidence" value="ECO:0007669"/>
    <property type="project" value="InterPro"/>
</dbReference>
<organism evidence="3 4">
    <name type="scientific">Roseateles asaccharophilus</name>
    <dbReference type="NCBI Taxonomy" id="582607"/>
    <lineage>
        <taxon>Bacteria</taxon>
        <taxon>Pseudomonadati</taxon>
        <taxon>Pseudomonadota</taxon>
        <taxon>Betaproteobacteria</taxon>
        <taxon>Burkholderiales</taxon>
        <taxon>Sphaerotilaceae</taxon>
        <taxon>Roseateles</taxon>
    </lineage>
</organism>
<evidence type="ECO:0000313" key="4">
    <source>
        <dbReference type="Proteomes" id="UP000295357"/>
    </source>
</evidence>
<dbReference type="RefSeq" id="WP_133603451.1">
    <property type="nucleotide sequence ID" value="NZ_JAUFPJ010000004.1"/>
</dbReference>
<sequence length="282" mass="32332">MSKKKFISMMGMPVTEQLGSQMWHFAALSYIAHRTDHRVVFFQEHAQTGRGLRLHQNFDNLPFELISIADLGEGEQVYSIFPLNKQVAVESAVYQLNPGLNYDFQGLFSSYKYWWPWREQVRAMYQFRAPVLEQARAVVERARKPGRALVSLHVRRTDYLNGFFVNVNMDYFKAAFAQFEGQAVSYLVFSDDLPWCKEAFADLPHVEFAEGNEAIVDMCAMSLCDHNITANSSFSFWGAFLNANPGKRMVAPARTLKSDLMIPHLNYCWLPDDFILVDAGNV</sequence>
<protein>
    <submittedName>
        <fullName evidence="3">Glycosyl transferase family 11</fullName>
    </submittedName>
</protein>
<dbReference type="EMBL" id="SNXE01000004">
    <property type="protein sequence ID" value="TDP09453.1"/>
    <property type="molecule type" value="Genomic_DNA"/>
</dbReference>
<evidence type="ECO:0000256" key="2">
    <source>
        <dbReference type="ARBA" id="ARBA00022679"/>
    </source>
</evidence>
<dbReference type="CDD" id="cd11301">
    <property type="entry name" value="Fut1_Fut2_like"/>
    <property type="match status" value="1"/>
</dbReference>
<dbReference type="AlphaFoldDB" id="A0A4R6N2S6"/>
<accession>A0A4R6N2S6</accession>
<reference evidence="3 4" key="1">
    <citation type="submission" date="2019-03" db="EMBL/GenBank/DDBJ databases">
        <title>Genomic Encyclopedia of Type Strains, Phase IV (KMG-IV): sequencing the most valuable type-strain genomes for metagenomic binning, comparative biology and taxonomic classification.</title>
        <authorList>
            <person name="Goeker M."/>
        </authorList>
    </citation>
    <scope>NUCLEOTIDE SEQUENCE [LARGE SCALE GENOMIC DNA]</scope>
    <source>
        <strain evidence="3 4">DSM 25082</strain>
    </source>
</reference>